<evidence type="ECO:0000256" key="1">
    <source>
        <dbReference type="SAM" id="MobiDB-lite"/>
    </source>
</evidence>
<dbReference type="AlphaFoldDB" id="A0A439DXF7"/>
<feature type="compositionally biased region" description="Pro residues" evidence="1">
    <location>
        <begin position="302"/>
        <end position="311"/>
    </location>
</feature>
<dbReference type="Proteomes" id="UP000287177">
    <property type="component" value="Unassembled WGS sequence"/>
</dbReference>
<evidence type="ECO:0000313" key="3">
    <source>
        <dbReference type="EMBL" id="RWA22085.1"/>
    </source>
</evidence>
<organism evidence="3 4">
    <name type="scientific">Mycolicibacterium elephantis DSM 44368</name>
    <dbReference type="NCBI Taxonomy" id="1335622"/>
    <lineage>
        <taxon>Bacteria</taxon>
        <taxon>Bacillati</taxon>
        <taxon>Actinomycetota</taxon>
        <taxon>Actinomycetes</taxon>
        <taxon>Mycobacteriales</taxon>
        <taxon>Mycobacteriaceae</taxon>
        <taxon>Mycolicibacterium</taxon>
    </lineage>
</organism>
<keyword evidence="4" id="KW-1185">Reference proteome</keyword>
<reference evidence="3 4" key="1">
    <citation type="submission" date="2013-06" db="EMBL/GenBank/DDBJ databases">
        <title>The draft sequence of the Mycobacterium elephantis genome.</title>
        <authorList>
            <person name="Pettersson F.B."/>
            <person name="Das S."/>
            <person name="Dasgupta S."/>
            <person name="Bhattacharya A."/>
            <person name="Kirsebom L.A."/>
        </authorList>
    </citation>
    <scope>NUCLEOTIDE SEQUENCE [LARGE SCALE GENOMIC DNA]</scope>
    <source>
        <strain evidence="3 4">DSM 44368</strain>
    </source>
</reference>
<feature type="compositionally biased region" description="Low complexity" evidence="1">
    <location>
        <begin position="292"/>
        <end position="301"/>
    </location>
</feature>
<feature type="region of interest" description="Disordered" evidence="1">
    <location>
        <begin position="276"/>
        <end position="432"/>
    </location>
</feature>
<comment type="caution">
    <text evidence="3">The sequence shown here is derived from an EMBL/GenBank/DDBJ whole genome shotgun (WGS) entry which is preliminary data.</text>
</comment>
<name>A0A439DXF7_9MYCO</name>
<dbReference type="EMBL" id="ATDN01000006">
    <property type="protein sequence ID" value="RWA22085.1"/>
    <property type="molecule type" value="Genomic_DNA"/>
</dbReference>
<accession>A0A439DXF7</accession>
<sequence length="432" mass="44382">MEVDAVLGLSVTPSAVGVILVEGPDDDGNSADQAAFEIFGARRSTPLQRSEETAAAVLRTEELAADRGRRLACIGVTWSEESHSEAALLLKTLGNCGFDNVLPVSFLEASEALAWGVADVLGYDVTAVCVIESSTAIALFVHQSEGAVQTAVHHGIDSEEALIRWLHAVFCRVDWPPQALVVVSAGGAADELLPRLEGVLSVPVYAPAGSELALARGAALAWTHNADFGLDDHVEPADHRAPRRRRRIGHTGALAMLAAGAVTFVVSLSAAVSMRLAPTDSTPAESRSATGSVPEAAVAVSPIPPAPPPSATPTAGRWAAPVPEQTPPPAQDPLAVLVETPEPPQAPVFDGPAPAAFPEAAPPMAAPEAAPPPPGLAPAEPAPVPEERPGLLRRIKDRLAAIGDDAVPPPPPAPVMPPPPPEALPPAPPPPA</sequence>
<dbReference type="InterPro" id="IPR055583">
    <property type="entry name" value="DUF7159"/>
</dbReference>
<evidence type="ECO:0000259" key="2">
    <source>
        <dbReference type="Pfam" id="PF23717"/>
    </source>
</evidence>
<feature type="compositionally biased region" description="Pro residues" evidence="1">
    <location>
        <begin position="407"/>
        <end position="432"/>
    </location>
</feature>
<feature type="compositionally biased region" description="Pro residues" evidence="1">
    <location>
        <begin position="360"/>
        <end position="384"/>
    </location>
</feature>
<proteinExistence type="predicted"/>
<dbReference type="PRINTS" id="PR01217">
    <property type="entry name" value="PRICHEXTENSN"/>
</dbReference>
<gene>
    <name evidence="3" type="ORF">MELE44368_13670</name>
</gene>
<protein>
    <recommendedName>
        <fullName evidence="2">DUF7159 domain-containing protein</fullName>
    </recommendedName>
</protein>
<dbReference type="Pfam" id="PF23717">
    <property type="entry name" value="DUF7159"/>
    <property type="match status" value="1"/>
</dbReference>
<evidence type="ECO:0000313" key="4">
    <source>
        <dbReference type="Proteomes" id="UP000287177"/>
    </source>
</evidence>
<feature type="compositionally biased region" description="Polar residues" evidence="1">
    <location>
        <begin position="279"/>
        <end position="291"/>
    </location>
</feature>
<feature type="domain" description="DUF7159" evidence="2">
    <location>
        <begin position="4"/>
        <end position="228"/>
    </location>
</feature>